<organism evidence="1 2">
    <name type="scientific">Streptomyces katrae</name>
    <dbReference type="NCBI Taxonomy" id="68223"/>
    <lineage>
        <taxon>Bacteria</taxon>
        <taxon>Bacillati</taxon>
        <taxon>Actinomycetota</taxon>
        <taxon>Actinomycetes</taxon>
        <taxon>Kitasatosporales</taxon>
        <taxon>Streptomycetaceae</taxon>
        <taxon>Streptomyces</taxon>
    </lineage>
</organism>
<reference evidence="1 2" key="1">
    <citation type="submission" date="2015-02" db="EMBL/GenBank/DDBJ databases">
        <authorList>
            <person name="Ju K.-S."/>
            <person name="Doroghazi J.R."/>
            <person name="Metcalf W."/>
        </authorList>
    </citation>
    <scope>NUCLEOTIDE SEQUENCE [LARGE SCALE GENOMIC DNA]</scope>
    <source>
        <strain evidence="1 2">NRRL ISP-5550</strain>
    </source>
</reference>
<sequence>MWEYAFHSEDEVGYPKVVRDEVKAVADQIVELANLGIDPAELGDPTPGTARRHMLPSGGWFETQALPRTRPRLLAVVLVVPPLHLL</sequence>
<gene>
    <name evidence="1" type="ORF">VR44_18335</name>
</gene>
<dbReference type="AlphaFoldDB" id="A0A0F4JAW8"/>
<proteinExistence type="predicted"/>
<dbReference type="PATRIC" id="fig|68223.7.peg.8216"/>
<name>A0A0F4JAW8_9ACTN</name>
<accession>A0A0F4JAW8</accession>
<protein>
    <submittedName>
        <fullName evidence="1">Uncharacterized protein</fullName>
    </submittedName>
</protein>
<evidence type="ECO:0000313" key="2">
    <source>
        <dbReference type="Proteomes" id="UP000033551"/>
    </source>
</evidence>
<dbReference type="EMBL" id="JZWV01000498">
    <property type="protein sequence ID" value="KJY31355.1"/>
    <property type="molecule type" value="Genomic_DNA"/>
</dbReference>
<dbReference type="Proteomes" id="UP000033551">
    <property type="component" value="Unassembled WGS sequence"/>
</dbReference>
<evidence type="ECO:0000313" key="1">
    <source>
        <dbReference type="EMBL" id="KJY31355.1"/>
    </source>
</evidence>
<keyword evidence="2" id="KW-1185">Reference proteome</keyword>
<comment type="caution">
    <text evidence="1">The sequence shown here is derived from an EMBL/GenBank/DDBJ whole genome shotgun (WGS) entry which is preliminary data.</text>
</comment>